<dbReference type="EMBL" id="CP001349">
    <property type="protein sequence ID" value="ACL57291.1"/>
    <property type="molecule type" value="Genomic_DNA"/>
</dbReference>
<dbReference type="HOGENOM" id="CLU_019981_0_0_5"/>
<dbReference type="InterPro" id="IPR050697">
    <property type="entry name" value="Adenylyl/Guanylyl_Cyclase_3/4"/>
</dbReference>
<dbReference type="KEGG" id="mno:Mnod_2315"/>
<dbReference type="SUPFAM" id="SSF55073">
    <property type="entry name" value="Nucleotide cyclase"/>
    <property type="match status" value="1"/>
</dbReference>
<evidence type="ECO:0000313" key="4">
    <source>
        <dbReference type="Proteomes" id="UP000008207"/>
    </source>
</evidence>
<dbReference type="CDD" id="cd07302">
    <property type="entry name" value="CHD"/>
    <property type="match status" value="1"/>
</dbReference>
<feature type="repeat" description="TPR" evidence="1">
    <location>
        <begin position="528"/>
        <end position="561"/>
    </location>
</feature>
<reference evidence="3 4" key="1">
    <citation type="submission" date="2009-01" db="EMBL/GenBank/DDBJ databases">
        <title>Complete sequence of chromosome of Methylobacterium nodulans ORS 2060.</title>
        <authorList>
            <consortium name="US DOE Joint Genome Institute"/>
            <person name="Lucas S."/>
            <person name="Copeland A."/>
            <person name="Lapidus A."/>
            <person name="Glavina del Rio T."/>
            <person name="Dalin E."/>
            <person name="Tice H."/>
            <person name="Bruce D."/>
            <person name="Goodwin L."/>
            <person name="Pitluck S."/>
            <person name="Sims D."/>
            <person name="Brettin T."/>
            <person name="Detter J.C."/>
            <person name="Han C."/>
            <person name="Larimer F."/>
            <person name="Land M."/>
            <person name="Hauser L."/>
            <person name="Kyrpides N."/>
            <person name="Ivanova N."/>
            <person name="Marx C.J."/>
            <person name="Richardson P."/>
        </authorList>
    </citation>
    <scope>NUCLEOTIDE SEQUENCE [LARGE SCALE GENOMIC DNA]</scope>
    <source>
        <strain evidence="4">LMG 21967 / CNCM I-2342 / ORS 2060</strain>
    </source>
</reference>
<organism evidence="3 4">
    <name type="scientific">Methylobacterium nodulans (strain LMG 21967 / CNCM I-2342 / ORS 2060)</name>
    <dbReference type="NCBI Taxonomy" id="460265"/>
    <lineage>
        <taxon>Bacteria</taxon>
        <taxon>Pseudomonadati</taxon>
        <taxon>Pseudomonadota</taxon>
        <taxon>Alphaproteobacteria</taxon>
        <taxon>Hyphomicrobiales</taxon>
        <taxon>Methylobacteriaceae</taxon>
        <taxon>Methylobacterium</taxon>
    </lineage>
</organism>
<keyword evidence="4" id="KW-1185">Reference proteome</keyword>
<dbReference type="PANTHER" id="PTHR43081:SF19">
    <property type="entry name" value="PH-SENSITIVE ADENYLATE CYCLASE RV1264"/>
    <property type="match status" value="1"/>
</dbReference>
<keyword evidence="1" id="KW-0802">TPR repeat</keyword>
<dbReference type="SUPFAM" id="SSF48452">
    <property type="entry name" value="TPR-like"/>
    <property type="match status" value="1"/>
</dbReference>
<dbReference type="Proteomes" id="UP000008207">
    <property type="component" value="Chromosome"/>
</dbReference>
<dbReference type="eggNOG" id="COG2114">
    <property type="taxonomic scope" value="Bacteria"/>
</dbReference>
<dbReference type="Gene3D" id="1.25.40.10">
    <property type="entry name" value="Tetratricopeptide repeat domain"/>
    <property type="match status" value="2"/>
</dbReference>
<dbReference type="Gene3D" id="3.40.50.10070">
    <property type="entry name" value="TolB, N-terminal domain"/>
    <property type="match status" value="1"/>
</dbReference>
<dbReference type="SMART" id="SM00028">
    <property type="entry name" value="TPR"/>
    <property type="match status" value="3"/>
</dbReference>
<dbReference type="STRING" id="460265.Mnod_2315"/>
<accession>B8IB76</accession>
<dbReference type="PROSITE" id="PS50125">
    <property type="entry name" value="GUANYLATE_CYCLASE_2"/>
    <property type="match status" value="1"/>
</dbReference>
<dbReference type="GO" id="GO:0006171">
    <property type="term" value="P:cAMP biosynthetic process"/>
    <property type="evidence" value="ECO:0007669"/>
    <property type="project" value="TreeGrafter"/>
</dbReference>
<dbReference type="InterPro" id="IPR001054">
    <property type="entry name" value="A/G_cyclase"/>
</dbReference>
<name>B8IB76_METNO</name>
<dbReference type="GO" id="GO:0004016">
    <property type="term" value="F:adenylate cyclase activity"/>
    <property type="evidence" value="ECO:0007669"/>
    <property type="project" value="UniProtKB-ARBA"/>
</dbReference>
<dbReference type="OrthoDB" id="9807521at2"/>
<protein>
    <submittedName>
        <fullName evidence="3">Adenylate/guanylate cyclase</fullName>
    </submittedName>
</protein>
<evidence type="ECO:0000259" key="2">
    <source>
        <dbReference type="PROSITE" id="PS50125"/>
    </source>
</evidence>
<dbReference type="InterPro" id="IPR019734">
    <property type="entry name" value="TPR_rpt"/>
</dbReference>
<sequence>MRRAQRYRPDHVERHLAAVLAADMVDYSRYMGANEEWTLARLRSLRRDLIDPQIKQHGGRVVKATGDGVLAEFPSAVEAVTCAVEIQHGMGAWNEGVPETLRIALRIGINIGELVVEPDGDIYGDSVNIAARLEAIAPAGGVCLSRAAHDQMRGRLPYPVEDWGERSLKNIDQPVRVLAIRSDAIAQLPDMVEAVKSPQENRPRSHAVLWLAGSSLAIAGLIWVSYLDTHPVSIGPTSEQSSSTAVQAAATVSANPVRPQLQDSLAARLSIVVLPFASRDGGPEYERLAESIAAEITSDLSRIEGSFVIASSTALAYKDKLADVRDLGRELRVRYLLNGSLRHTGTRVRINARLIDTVTGAEIWAERFKSDASAISDIEDDVVAQITRALNIELTEAEVRQFQHERPNNPDAADLAAHGWSVLNRPLSRESLLRARTLFEQALKRDGESVRARVGLARSLALMVNFGWSTSVTSDLARADYLVDTVLASRPDEAMAYCIKGEILRGQKQYEAAVAAHQTAIAYNASLAPAYGSMANAKLQLGQADEAFALAERAVRLSPHDPLLSLWSATLCEAAERRQRHDEAITWCSRSLVAPAPLRAVSYLNLAAAYARKGQNEEARAAAAQLAAIRPGYTISRWRQESQSTHPEFVHQTDLLAQGLREAGLPE</sequence>
<dbReference type="Pfam" id="PF00211">
    <property type="entry name" value="Guanylate_cyc"/>
    <property type="match status" value="1"/>
</dbReference>
<proteinExistence type="predicted"/>
<gene>
    <name evidence="3" type="ordered locus">Mnod_2315</name>
</gene>
<dbReference type="PROSITE" id="PS50005">
    <property type="entry name" value="TPR"/>
    <property type="match status" value="1"/>
</dbReference>
<dbReference type="RefSeq" id="WP_015928971.1">
    <property type="nucleotide sequence ID" value="NC_011894.1"/>
</dbReference>
<evidence type="ECO:0000256" key="1">
    <source>
        <dbReference type="PROSITE-ProRule" id="PRU00339"/>
    </source>
</evidence>
<dbReference type="InterPro" id="IPR029787">
    <property type="entry name" value="Nucleotide_cyclase"/>
</dbReference>
<dbReference type="GO" id="GO:0035556">
    <property type="term" value="P:intracellular signal transduction"/>
    <property type="evidence" value="ECO:0007669"/>
    <property type="project" value="InterPro"/>
</dbReference>
<dbReference type="PANTHER" id="PTHR43081">
    <property type="entry name" value="ADENYLATE CYCLASE, TERMINAL-DIFFERENTIATION SPECIFIC-RELATED"/>
    <property type="match status" value="1"/>
</dbReference>
<evidence type="ECO:0000313" key="3">
    <source>
        <dbReference type="EMBL" id="ACL57291.1"/>
    </source>
</evidence>
<dbReference type="Pfam" id="PF13432">
    <property type="entry name" value="TPR_16"/>
    <property type="match status" value="1"/>
</dbReference>
<dbReference type="AlphaFoldDB" id="B8IB76"/>
<dbReference type="eggNOG" id="COG5616">
    <property type="taxonomic scope" value="Bacteria"/>
</dbReference>
<dbReference type="Gene3D" id="3.30.70.1230">
    <property type="entry name" value="Nucleotide cyclase"/>
    <property type="match status" value="1"/>
</dbReference>
<dbReference type="eggNOG" id="COG0457">
    <property type="taxonomic scope" value="Bacteria"/>
</dbReference>
<dbReference type="InterPro" id="IPR011990">
    <property type="entry name" value="TPR-like_helical_dom_sf"/>
</dbReference>
<feature type="domain" description="Guanylate cyclase" evidence="2">
    <location>
        <begin position="18"/>
        <end position="134"/>
    </location>
</feature>